<evidence type="ECO:0008006" key="4">
    <source>
        <dbReference type="Google" id="ProtNLM"/>
    </source>
</evidence>
<dbReference type="Proteomes" id="UP000305067">
    <property type="component" value="Unassembled WGS sequence"/>
</dbReference>
<dbReference type="PANTHER" id="PTHR36766:SF64">
    <property type="entry name" value="OS12G0206100 PROTEIN"/>
    <property type="match status" value="1"/>
</dbReference>
<dbReference type="AlphaFoldDB" id="A0A5C3QT11"/>
<dbReference type="PANTHER" id="PTHR36766">
    <property type="entry name" value="PLANT BROAD-SPECTRUM MILDEW RESISTANCE PROTEIN RPW8"/>
    <property type="match status" value="1"/>
</dbReference>
<proteinExistence type="predicted"/>
<feature type="region of interest" description="Disordered" evidence="1">
    <location>
        <begin position="326"/>
        <end position="355"/>
    </location>
</feature>
<evidence type="ECO:0000256" key="1">
    <source>
        <dbReference type="SAM" id="MobiDB-lite"/>
    </source>
</evidence>
<sequence length="371" mass="41597">MSRACRLRGNNGKDQRDRIVAVSPFRNLRQPAATANPLTVSDLSVVNTHGYESTGSEGQAIDWNKPAPPPVVALNSTIFTSRRRNLPLGASVKGRICRPYKSIPRSLVLVRRGKLPGVDRLTKSEVDSGGGRVFSHNIGSAEDRYQRLPESQHFNVRQPRRTLSEEQALELVNEFFFSDGAQVDQLRIFLLIGIGGCGKTQLAREFMAQVYRKTHFFIPDASTEVTIKDKLASIARANGIEDTSDAALRWMSALQKDFFLYIDNADHHTMKLRKFFPNSSHARIFITTRLREAQQHYGSGLDSVISLGALSEDEALKLPQNANVLTESSHGQRRNCQRHNHPSTRRWAPYRGDPSPQSIKRICASVMPLRI</sequence>
<evidence type="ECO:0000313" key="3">
    <source>
        <dbReference type="Proteomes" id="UP000305067"/>
    </source>
</evidence>
<reference evidence="2 3" key="1">
    <citation type="journal article" date="2019" name="Nat. Ecol. Evol.">
        <title>Megaphylogeny resolves global patterns of mushroom evolution.</title>
        <authorList>
            <person name="Varga T."/>
            <person name="Krizsan K."/>
            <person name="Foldi C."/>
            <person name="Dima B."/>
            <person name="Sanchez-Garcia M."/>
            <person name="Sanchez-Ramirez S."/>
            <person name="Szollosi G.J."/>
            <person name="Szarkandi J.G."/>
            <person name="Papp V."/>
            <person name="Albert L."/>
            <person name="Andreopoulos W."/>
            <person name="Angelini C."/>
            <person name="Antonin V."/>
            <person name="Barry K.W."/>
            <person name="Bougher N.L."/>
            <person name="Buchanan P."/>
            <person name="Buyck B."/>
            <person name="Bense V."/>
            <person name="Catcheside P."/>
            <person name="Chovatia M."/>
            <person name="Cooper J."/>
            <person name="Damon W."/>
            <person name="Desjardin D."/>
            <person name="Finy P."/>
            <person name="Geml J."/>
            <person name="Haridas S."/>
            <person name="Hughes K."/>
            <person name="Justo A."/>
            <person name="Karasinski D."/>
            <person name="Kautmanova I."/>
            <person name="Kiss B."/>
            <person name="Kocsube S."/>
            <person name="Kotiranta H."/>
            <person name="LaButti K.M."/>
            <person name="Lechner B.E."/>
            <person name="Liimatainen K."/>
            <person name="Lipzen A."/>
            <person name="Lukacs Z."/>
            <person name="Mihaltcheva S."/>
            <person name="Morgado L.N."/>
            <person name="Niskanen T."/>
            <person name="Noordeloos M.E."/>
            <person name="Ohm R.A."/>
            <person name="Ortiz-Santana B."/>
            <person name="Ovrebo C."/>
            <person name="Racz N."/>
            <person name="Riley R."/>
            <person name="Savchenko A."/>
            <person name="Shiryaev A."/>
            <person name="Soop K."/>
            <person name="Spirin V."/>
            <person name="Szebenyi C."/>
            <person name="Tomsovsky M."/>
            <person name="Tulloss R.E."/>
            <person name="Uehling J."/>
            <person name="Grigoriev I.V."/>
            <person name="Vagvolgyi C."/>
            <person name="Papp T."/>
            <person name="Martin F.M."/>
            <person name="Miettinen O."/>
            <person name="Hibbett D.S."/>
            <person name="Nagy L.G."/>
        </authorList>
    </citation>
    <scope>NUCLEOTIDE SEQUENCE [LARGE SCALE GENOMIC DNA]</scope>
    <source>
        <strain evidence="2 3">CBS 309.79</strain>
    </source>
</reference>
<dbReference type="Gene3D" id="3.40.50.300">
    <property type="entry name" value="P-loop containing nucleotide triphosphate hydrolases"/>
    <property type="match status" value="1"/>
</dbReference>
<name>A0A5C3QT11_9AGAR</name>
<dbReference type="EMBL" id="ML178817">
    <property type="protein sequence ID" value="TFL05123.1"/>
    <property type="molecule type" value="Genomic_DNA"/>
</dbReference>
<protein>
    <recommendedName>
        <fullName evidence="4">P-loop containing nucleoside triphosphate hydrolase protein</fullName>
    </recommendedName>
</protein>
<evidence type="ECO:0000313" key="2">
    <source>
        <dbReference type="EMBL" id="TFL05123.1"/>
    </source>
</evidence>
<keyword evidence="3" id="KW-1185">Reference proteome</keyword>
<gene>
    <name evidence="2" type="ORF">BDV98DRAFT_653767</name>
</gene>
<organism evidence="2 3">
    <name type="scientific">Pterulicium gracile</name>
    <dbReference type="NCBI Taxonomy" id="1884261"/>
    <lineage>
        <taxon>Eukaryota</taxon>
        <taxon>Fungi</taxon>
        <taxon>Dikarya</taxon>
        <taxon>Basidiomycota</taxon>
        <taxon>Agaricomycotina</taxon>
        <taxon>Agaricomycetes</taxon>
        <taxon>Agaricomycetidae</taxon>
        <taxon>Agaricales</taxon>
        <taxon>Pleurotineae</taxon>
        <taxon>Pterulaceae</taxon>
        <taxon>Pterulicium</taxon>
    </lineage>
</organism>
<dbReference type="OrthoDB" id="1658288at2759"/>
<feature type="compositionally biased region" description="Basic residues" evidence="1">
    <location>
        <begin position="331"/>
        <end position="344"/>
    </location>
</feature>
<accession>A0A5C3QT11</accession>
<dbReference type="SUPFAM" id="SSF52540">
    <property type="entry name" value="P-loop containing nucleoside triphosphate hydrolases"/>
    <property type="match status" value="1"/>
</dbReference>
<dbReference type="STRING" id="1884261.A0A5C3QT11"/>
<dbReference type="InterPro" id="IPR027417">
    <property type="entry name" value="P-loop_NTPase"/>
</dbReference>